<comment type="caution">
    <text evidence="2">The sequence shown here is derived from an EMBL/GenBank/DDBJ whole genome shotgun (WGS) entry which is preliminary data.</text>
</comment>
<feature type="transmembrane region" description="Helical" evidence="1">
    <location>
        <begin position="72"/>
        <end position="91"/>
    </location>
</feature>
<protein>
    <submittedName>
        <fullName evidence="2">Uncharacterized protein</fullName>
    </submittedName>
</protein>
<keyword evidence="3" id="KW-1185">Reference proteome</keyword>
<sequence length="390" mass="45347">MESHSRYELIFRKITKKPRFYFGFAFLFANALGCYLEWKRNVPILFYLDFTMCLVSVVLILLSGGRERRTHIFLYLFFLTVGIVLEIETQIFDPVGEFDNVRVGYAVYLVLMLSVFLFPGKPYQFFLFWVGIYLYSFIRYTFLGPLDNIISRFIVMSTYGIPTYIFAILTFNWWYKLNLQNVTQKQKILMLQAKLVQQERTSIYSDMHNYLGAGLTQLMLAVDKIPIGEVVSSEKKEELKNTALFLISSLQSGISVKEDVQNLSGDFLLGMKSILIRRYSISGRKLKFRFPESLERFSLKGKEKQFLSLLTEITNNDLKYGFGDPVWEILEEGDKVCFNFDSKTTRHESLGRGRKLIEDSILALHAKGFQFSEEGEKIRFCFALEKGSSF</sequence>
<dbReference type="EMBL" id="RQHW01000008">
    <property type="protein sequence ID" value="TGN20755.1"/>
    <property type="molecule type" value="Genomic_DNA"/>
</dbReference>
<feature type="transmembrane region" description="Helical" evidence="1">
    <location>
        <begin position="126"/>
        <end position="143"/>
    </location>
</feature>
<dbReference type="AlphaFoldDB" id="A0A4R9M4I6"/>
<evidence type="ECO:0000313" key="2">
    <source>
        <dbReference type="EMBL" id="TGN20755.1"/>
    </source>
</evidence>
<keyword evidence="1" id="KW-0472">Membrane</keyword>
<gene>
    <name evidence="2" type="ORF">EHS15_02540</name>
</gene>
<dbReference type="RefSeq" id="WP_135758970.1">
    <property type="nucleotide sequence ID" value="NZ_RQHW01000008.1"/>
</dbReference>
<feature type="transmembrane region" description="Helical" evidence="1">
    <location>
        <begin position="103"/>
        <end position="119"/>
    </location>
</feature>
<keyword evidence="1" id="KW-1133">Transmembrane helix</keyword>
<accession>A0A4R9M4I6</accession>
<reference evidence="2" key="1">
    <citation type="journal article" date="2019" name="PLoS Negl. Trop. Dis.">
        <title>Revisiting the worldwide diversity of Leptospira species in the environment.</title>
        <authorList>
            <person name="Vincent A.T."/>
            <person name="Schiettekatte O."/>
            <person name="Bourhy P."/>
            <person name="Veyrier F.J."/>
            <person name="Picardeau M."/>
        </authorList>
    </citation>
    <scope>NUCLEOTIDE SEQUENCE [LARGE SCALE GENOMIC DNA]</scope>
    <source>
        <strain evidence="2">201300427</strain>
    </source>
</reference>
<evidence type="ECO:0000313" key="3">
    <source>
        <dbReference type="Proteomes" id="UP000298058"/>
    </source>
</evidence>
<feature type="transmembrane region" description="Helical" evidence="1">
    <location>
        <begin position="149"/>
        <end position="175"/>
    </location>
</feature>
<dbReference type="Proteomes" id="UP000298058">
    <property type="component" value="Unassembled WGS sequence"/>
</dbReference>
<organism evidence="2 3">
    <name type="scientific">Leptospira idonii</name>
    <dbReference type="NCBI Taxonomy" id="1193500"/>
    <lineage>
        <taxon>Bacteria</taxon>
        <taxon>Pseudomonadati</taxon>
        <taxon>Spirochaetota</taxon>
        <taxon>Spirochaetia</taxon>
        <taxon>Leptospirales</taxon>
        <taxon>Leptospiraceae</taxon>
        <taxon>Leptospira</taxon>
    </lineage>
</organism>
<dbReference type="OrthoDB" id="344503at2"/>
<keyword evidence="1" id="KW-0812">Transmembrane</keyword>
<feature type="transmembrane region" description="Helical" evidence="1">
    <location>
        <begin position="20"/>
        <end position="38"/>
    </location>
</feature>
<feature type="transmembrane region" description="Helical" evidence="1">
    <location>
        <begin position="44"/>
        <end position="65"/>
    </location>
</feature>
<proteinExistence type="predicted"/>
<evidence type="ECO:0000256" key="1">
    <source>
        <dbReference type="SAM" id="Phobius"/>
    </source>
</evidence>
<name>A0A4R9M4I6_9LEPT</name>